<name>A0A2P5HH41_DIAHE</name>
<evidence type="ECO:0000256" key="6">
    <source>
        <dbReference type="ARBA" id="ARBA00022605"/>
    </source>
</evidence>
<reference evidence="14" key="1">
    <citation type="submission" date="2017-09" db="EMBL/GenBank/DDBJ databases">
        <title>Polyketide synthases of a Diaporthe helianthi virulent isolate.</title>
        <authorList>
            <person name="Baroncelli R."/>
        </authorList>
    </citation>
    <scope>NUCLEOTIDE SEQUENCE [LARGE SCALE GENOMIC DNA]</scope>
    <source>
        <strain evidence="14">7/96</strain>
    </source>
</reference>
<evidence type="ECO:0000256" key="4">
    <source>
        <dbReference type="ARBA" id="ARBA00012748"/>
    </source>
</evidence>
<comment type="similarity">
    <text evidence="3 12">Belongs to the class-II pyridoxal-phosphate-dependent aminotransferase family.</text>
</comment>
<evidence type="ECO:0000256" key="8">
    <source>
        <dbReference type="ARBA" id="ARBA00022898"/>
    </source>
</evidence>
<keyword evidence="7" id="KW-0808">Transferase</keyword>
<evidence type="ECO:0000256" key="3">
    <source>
        <dbReference type="ARBA" id="ARBA00008392"/>
    </source>
</evidence>
<dbReference type="Proteomes" id="UP000094444">
    <property type="component" value="Unassembled WGS sequence"/>
</dbReference>
<keyword evidence="6" id="KW-0028">Amino-acid biosynthesis</keyword>
<dbReference type="NCBIfam" id="TIGR01141">
    <property type="entry name" value="hisC"/>
    <property type="match status" value="1"/>
</dbReference>
<dbReference type="InParanoid" id="A0A2P5HH41"/>
<comment type="cofactor">
    <cofactor evidence="1 12">
        <name>pyridoxal 5'-phosphate</name>
        <dbReference type="ChEBI" id="CHEBI:597326"/>
    </cofactor>
</comment>
<dbReference type="PANTHER" id="PTHR42885">
    <property type="entry name" value="HISTIDINOL-PHOSPHATE AMINOTRANSFERASE-RELATED"/>
    <property type="match status" value="1"/>
</dbReference>
<keyword evidence="5 14" id="KW-0032">Aminotransferase</keyword>
<dbReference type="OrthoDB" id="2015537at2759"/>
<dbReference type="GO" id="GO:0030170">
    <property type="term" value="F:pyridoxal phosphate binding"/>
    <property type="evidence" value="ECO:0007669"/>
    <property type="project" value="InterPro"/>
</dbReference>
<protein>
    <recommendedName>
        <fullName evidence="4">histidinol-phosphate transaminase</fullName>
        <ecNumber evidence="4">2.6.1.9</ecNumber>
    </recommendedName>
    <alternativeName>
        <fullName evidence="10">Imidazole acetol-phosphate transaminase</fullName>
    </alternativeName>
</protein>
<dbReference type="AlphaFoldDB" id="A0A2P5HH41"/>
<dbReference type="STRING" id="158607.A0A2P5HH41"/>
<dbReference type="EMBL" id="MAVT02002157">
    <property type="protein sequence ID" value="POS69573.1"/>
    <property type="molecule type" value="Genomic_DNA"/>
</dbReference>
<proteinExistence type="inferred from homology"/>
<evidence type="ECO:0000259" key="13">
    <source>
        <dbReference type="Pfam" id="PF00155"/>
    </source>
</evidence>
<dbReference type="PROSITE" id="PS00599">
    <property type="entry name" value="AA_TRANSFER_CLASS_2"/>
    <property type="match status" value="1"/>
</dbReference>
<sequence>MSEKRPFDLRKCARPNILALPPYKNMRDDFPWDADMTLLDANENSFGPSILGQDAASPARSGPGTIQAALDPKKLQLHRYPNAQQTELKQLFCDLRNSAALQGHNAAVMPLQPDNICLGVGSDESIDVVIRVFCTPGKDKILICPPTYGMYEVSASANDVAVVAVELDAEKGFALRADPINETLSSDPHVKVVFVCSPANPTGNLICESEIVRILEHPTWNGVVVVDEAYVDFAPGRSLAGRVNEWPNLIVTQTLSKAFGLAGIRLGVAFSQSQVSQLLNNLKGPFNMSSPTIALATAALQPAGLALMEANRKAMIKQRDRIMRELPKIPGVGGFLGGCNANFLLVQFLGRPNSNGEQHPDNATAAAVARALATDSCVLVRYRGMEPGCVGSLRITVGTEEEVDIMLVQVRRALELHFGNTR</sequence>
<comment type="catalytic activity">
    <reaction evidence="11">
        <text>L-histidinol phosphate + 2-oxoglutarate = 3-(imidazol-4-yl)-2-oxopropyl phosphate + L-glutamate</text>
        <dbReference type="Rhea" id="RHEA:23744"/>
        <dbReference type="ChEBI" id="CHEBI:16810"/>
        <dbReference type="ChEBI" id="CHEBI:29985"/>
        <dbReference type="ChEBI" id="CHEBI:57766"/>
        <dbReference type="ChEBI" id="CHEBI:57980"/>
        <dbReference type="EC" id="2.6.1.9"/>
    </reaction>
</comment>
<dbReference type="GO" id="GO:0004400">
    <property type="term" value="F:histidinol-phosphate transaminase activity"/>
    <property type="evidence" value="ECO:0007669"/>
    <property type="project" value="UniProtKB-EC"/>
</dbReference>
<accession>A0A2P5HH41</accession>
<dbReference type="InterPro" id="IPR005861">
    <property type="entry name" value="HisP_aminotrans"/>
</dbReference>
<organism evidence="14 15">
    <name type="scientific">Diaporthe helianthi</name>
    <dbReference type="NCBI Taxonomy" id="158607"/>
    <lineage>
        <taxon>Eukaryota</taxon>
        <taxon>Fungi</taxon>
        <taxon>Dikarya</taxon>
        <taxon>Ascomycota</taxon>
        <taxon>Pezizomycotina</taxon>
        <taxon>Sordariomycetes</taxon>
        <taxon>Sordariomycetidae</taxon>
        <taxon>Diaporthales</taxon>
        <taxon>Diaporthaceae</taxon>
        <taxon>Diaporthe</taxon>
    </lineage>
</organism>
<evidence type="ECO:0000256" key="10">
    <source>
        <dbReference type="ARBA" id="ARBA00030262"/>
    </source>
</evidence>
<evidence type="ECO:0000256" key="12">
    <source>
        <dbReference type="RuleBase" id="RU003693"/>
    </source>
</evidence>
<dbReference type="InterPro" id="IPR015421">
    <property type="entry name" value="PyrdxlP-dep_Trfase_major"/>
</dbReference>
<dbReference type="Gene3D" id="3.90.1150.10">
    <property type="entry name" value="Aspartate Aminotransferase, domain 1"/>
    <property type="match status" value="1"/>
</dbReference>
<keyword evidence="15" id="KW-1185">Reference proteome</keyword>
<evidence type="ECO:0000313" key="15">
    <source>
        <dbReference type="Proteomes" id="UP000094444"/>
    </source>
</evidence>
<evidence type="ECO:0000256" key="7">
    <source>
        <dbReference type="ARBA" id="ARBA00022679"/>
    </source>
</evidence>
<evidence type="ECO:0000256" key="9">
    <source>
        <dbReference type="ARBA" id="ARBA00023102"/>
    </source>
</evidence>
<dbReference type="SUPFAM" id="SSF53383">
    <property type="entry name" value="PLP-dependent transferases"/>
    <property type="match status" value="1"/>
</dbReference>
<feature type="domain" description="Aminotransferase class I/classII large" evidence="13">
    <location>
        <begin position="67"/>
        <end position="407"/>
    </location>
</feature>
<dbReference type="CDD" id="cd00609">
    <property type="entry name" value="AAT_like"/>
    <property type="match status" value="1"/>
</dbReference>
<dbReference type="InterPro" id="IPR015424">
    <property type="entry name" value="PyrdxlP-dep_Trfase"/>
</dbReference>
<dbReference type="InterPro" id="IPR001917">
    <property type="entry name" value="Aminotrans_II_pyridoxalP_BS"/>
</dbReference>
<evidence type="ECO:0000256" key="2">
    <source>
        <dbReference type="ARBA" id="ARBA00005011"/>
    </source>
</evidence>
<dbReference type="InterPro" id="IPR004839">
    <property type="entry name" value="Aminotransferase_I/II_large"/>
</dbReference>
<evidence type="ECO:0000256" key="1">
    <source>
        <dbReference type="ARBA" id="ARBA00001933"/>
    </source>
</evidence>
<dbReference type="GO" id="GO:0000105">
    <property type="term" value="P:L-histidine biosynthetic process"/>
    <property type="evidence" value="ECO:0007669"/>
    <property type="project" value="UniProtKB-KW"/>
</dbReference>
<keyword evidence="9" id="KW-0368">Histidine biosynthesis</keyword>
<evidence type="ECO:0000256" key="11">
    <source>
        <dbReference type="ARBA" id="ARBA00047481"/>
    </source>
</evidence>
<comment type="pathway">
    <text evidence="2">Amino-acid biosynthesis; L-histidine biosynthesis; L-histidine from 5-phospho-alpha-D-ribose 1-diphosphate: step 7/9.</text>
</comment>
<dbReference type="InterPro" id="IPR015422">
    <property type="entry name" value="PyrdxlP-dep_Trfase_small"/>
</dbReference>
<evidence type="ECO:0000256" key="5">
    <source>
        <dbReference type="ARBA" id="ARBA00022576"/>
    </source>
</evidence>
<dbReference type="PANTHER" id="PTHR42885:SF2">
    <property type="entry name" value="HISTIDINOL-PHOSPHATE AMINOTRANSFERASE"/>
    <property type="match status" value="1"/>
</dbReference>
<evidence type="ECO:0000313" key="14">
    <source>
        <dbReference type="EMBL" id="POS69573.1"/>
    </source>
</evidence>
<comment type="caution">
    <text evidence="14">The sequence shown here is derived from an EMBL/GenBank/DDBJ whole genome shotgun (WGS) entry which is preliminary data.</text>
</comment>
<dbReference type="Pfam" id="PF00155">
    <property type="entry name" value="Aminotran_1_2"/>
    <property type="match status" value="1"/>
</dbReference>
<gene>
    <name evidence="14" type="ORF">DHEL01_v212032</name>
</gene>
<dbReference type="FunCoup" id="A0A2P5HH41">
    <property type="interactions" value="192"/>
</dbReference>
<dbReference type="EC" id="2.6.1.9" evidence="4"/>
<dbReference type="Gene3D" id="3.40.640.10">
    <property type="entry name" value="Type I PLP-dependent aspartate aminotransferase-like (Major domain)"/>
    <property type="match status" value="1"/>
</dbReference>
<keyword evidence="8 12" id="KW-0663">Pyridoxal phosphate</keyword>